<gene>
    <name evidence="1" type="ORF">PRUPE_5G125400</name>
</gene>
<protein>
    <submittedName>
        <fullName evidence="1">Uncharacterized protein</fullName>
    </submittedName>
</protein>
<evidence type="ECO:0000313" key="2">
    <source>
        <dbReference type="Proteomes" id="UP000006882"/>
    </source>
</evidence>
<keyword evidence="2" id="KW-1185">Reference proteome</keyword>
<reference evidence="1 2" key="1">
    <citation type="journal article" date="2013" name="Nat. Genet.">
        <title>The high-quality draft genome of peach (Prunus persica) identifies unique patterns of genetic diversity, domestication and genome evolution.</title>
        <authorList>
            <consortium name="International Peach Genome Initiative"/>
            <person name="Verde I."/>
            <person name="Abbott A.G."/>
            <person name="Scalabrin S."/>
            <person name="Jung S."/>
            <person name="Shu S."/>
            <person name="Marroni F."/>
            <person name="Zhebentyayeva T."/>
            <person name="Dettori M.T."/>
            <person name="Grimwood J."/>
            <person name="Cattonaro F."/>
            <person name="Zuccolo A."/>
            <person name="Rossini L."/>
            <person name="Jenkins J."/>
            <person name="Vendramin E."/>
            <person name="Meisel L.A."/>
            <person name="Decroocq V."/>
            <person name="Sosinski B."/>
            <person name="Prochnik S."/>
            <person name="Mitros T."/>
            <person name="Policriti A."/>
            <person name="Cipriani G."/>
            <person name="Dondini L."/>
            <person name="Ficklin S."/>
            <person name="Goodstein D.M."/>
            <person name="Xuan P."/>
            <person name="Del Fabbro C."/>
            <person name="Aramini V."/>
            <person name="Copetti D."/>
            <person name="Gonzalez S."/>
            <person name="Horner D.S."/>
            <person name="Falchi R."/>
            <person name="Lucas S."/>
            <person name="Mica E."/>
            <person name="Maldonado J."/>
            <person name="Lazzari B."/>
            <person name="Bielenberg D."/>
            <person name="Pirona R."/>
            <person name="Miculan M."/>
            <person name="Barakat A."/>
            <person name="Testolin R."/>
            <person name="Stella A."/>
            <person name="Tartarini S."/>
            <person name="Tonutti P."/>
            <person name="Arus P."/>
            <person name="Orellana A."/>
            <person name="Wells C."/>
            <person name="Main D."/>
            <person name="Vizzotto G."/>
            <person name="Silva H."/>
            <person name="Salamini F."/>
            <person name="Schmutz J."/>
            <person name="Morgante M."/>
            <person name="Rokhsar D.S."/>
        </authorList>
    </citation>
    <scope>NUCLEOTIDE SEQUENCE [LARGE SCALE GENOMIC DNA]</scope>
    <source>
        <strain evidence="2">cv. Nemared</strain>
    </source>
</reference>
<dbReference type="EMBL" id="CM007655">
    <property type="protein sequence ID" value="ONI07521.1"/>
    <property type="molecule type" value="Genomic_DNA"/>
</dbReference>
<organism evidence="1 2">
    <name type="scientific">Prunus persica</name>
    <name type="common">Peach</name>
    <name type="synonym">Amygdalus persica</name>
    <dbReference type="NCBI Taxonomy" id="3760"/>
    <lineage>
        <taxon>Eukaryota</taxon>
        <taxon>Viridiplantae</taxon>
        <taxon>Streptophyta</taxon>
        <taxon>Embryophyta</taxon>
        <taxon>Tracheophyta</taxon>
        <taxon>Spermatophyta</taxon>
        <taxon>Magnoliopsida</taxon>
        <taxon>eudicotyledons</taxon>
        <taxon>Gunneridae</taxon>
        <taxon>Pentapetalae</taxon>
        <taxon>rosids</taxon>
        <taxon>fabids</taxon>
        <taxon>Rosales</taxon>
        <taxon>Rosaceae</taxon>
        <taxon>Amygdaloideae</taxon>
        <taxon>Amygdaleae</taxon>
        <taxon>Prunus</taxon>
    </lineage>
</organism>
<evidence type="ECO:0000313" key="1">
    <source>
        <dbReference type="EMBL" id="ONI07521.1"/>
    </source>
</evidence>
<sequence>MFMPCIPGVSFQLKHFRKRKPYSVPPNSVHIGINPHYMQMFSKLINLEMSLTNMNTKVNYAMSLTIC</sequence>
<accession>A0A251P7G9</accession>
<proteinExistence type="predicted"/>
<name>A0A251P7G9_PRUPE</name>
<dbReference type="Gramene" id="ONI07521">
    <property type="protein sequence ID" value="ONI07521"/>
    <property type="gene ID" value="PRUPE_5G125400"/>
</dbReference>
<dbReference type="AlphaFoldDB" id="A0A251P7G9"/>
<dbReference type="Proteomes" id="UP000006882">
    <property type="component" value="Chromosome G5"/>
</dbReference>